<accession>A0AA36BGB4</accession>
<dbReference type="InterPro" id="IPR002126">
    <property type="entry name" value="Cadherin-like_dom"/>
</dbReference>
<dbReference type="PROSITE" id="PS00232">
    <property type="entry name" value="CADHERIN_1"/>
    <property type="match status" value="2"/>
</dbReference>
<dbReference type="InterPro" id="IPR015919">
    <property type="entry name" value="Cadherin-like_sf"/>
</dbReference>
<dbReference type="Pfam" id="PF00028">
    <property type="entry name" value="Cadherin"/>
    <property type="match status" value="5"/>
</dbReference>
<evidence type="ECO:0000256" key="1">
    <source>
        <dbReference type="ARBA" id="ARBA00004251"/>
    </source>
</evidence>
<dbReference type="FunFam" id="2.60.40.60:FF:000002">
    <property type="entry name" value="Protocadherin alpha 2"/>
    <property type="match status" value="1"/>
</dbReference>
<dbReference type="PANTHER" id="PTHR24028">
    <property type="entry name" value="CADHERIN-87A"/>
    <property type="match status" value="1"/>
</dbReference>
<feature type="domain" description="Cadherin" evidence="15">
    <location>
        <begin position="406"/>
        <end position="509"/>
    </location>
</feature>
<dbReference type="FunFam" id="2.60.40.60:FF:000134">
    <property type="entry name" value="protocadherin Fat 4"/>
    <property type="match status" value="1"/>
</dbReference>
<dbReference type="PRINTS" id="PR00205">
    <property type="entry name" value="CADHERIN"/>
</dbReference>
<name>A0AA36BGB4_OCTVU</name>
<proteinExistence type="predicted"/>
<dbReference type="GO" id="GO:0005509">
    <property type="term" value="F:calcium ion binding"/>
    <property type="evidence" value="ECO:0007669"/>
    <property type="project" value="UniProtKB-UniRule"/>
</dbReference>
<evidence type="ECO:0000256" key="6">
    <source>
        <dbReference type="ARBA" id="ARBA00022737"/>
    </source>
</evidence>
<evidence type="ECO:0000256" key="10">
    <source>
        <dbReference type="ARBA" id="ARBA00023136"/>
    </source>
</evidence>
<evidence type="ECO:0000256" key="3">
    <source>
        <dbReference type="ARBA" id="ARBA00022536"/>
    </source>
</evidence>
<evidence type="ECO:0000259" key="15">
    <source>
        <dbReference type="PROSITE" id="PS50268"/>
    </source>
</evidence>
<dbReference type="CDD" id="cd11304">
    <property type="entry name" value="Cadherin_repeat"/>
    <property type="match status" value="6"/>
</dbReference>
<feature type="domain" description="Cadherin" evidence="15">
    <location>
        <begin position="636"/>
        <end position="722"/>
    </location>
</feature>
<keyword evidence="8" id="KW-0130">Cell adhesion</keyword>
<keyword evidence="10 14" id="KW-0472">Membrane</keyword>
<dbReference type="AlphaFoldDB" id="A0AA36BGB4"/>
<keyword evidence="11" id="KW-1015">Disulfide bond</keyword>
<evidence type="ECO:0000313" key="17">
    <source>
        <dbReference type="Proteomes" id="UP001162480"/>
    </source>
</evidence>
<dbReference type="PANTHER" id="PTHR24028:SF146">
    <property type="entry name" value="CADHERIN 96CB, ISOFORM D-RELATED"/>
    <property type="match status" value="1"/>
</dbReference>
<comment type="subcellular location">
    <subcellularLocation>
        <location evidence="1">Cell membrane</location>
        <topology evidence="1">Single-pass type I membrane protein</topology>
    </subcellularLocation>
</comment>
<keyword evidence="2" id="KW-1003">Cell membrane</keyword>
<reference evidence="16" key="1">
    <citation type="submission" date="2023-08" db="EMBL/GenBank/DDBJ databases">
        <authorList>
            <person name="Alioto T."/>
            <person name="Alioto T."/>
            <person name="Gomez Garrido J."/>
        </authorList>
    </citation>
    <scope>NUCLEOTIDE SEQUENCE</scope>
</reference>
<evidence type="ECO:0000256" key="9">
    <source>
        <dbReference type="ARBA" id="ARBA00022989"/>
    </source>
</evidence>
<feature type="domain" description="Cadherin" evidence="15">
    <location>
        <begin position="180"/>
        <end position="291"/>
    </location>
</feature>
<evidence type="ECO:0000256" key="7">
    <source>
        <dbReference type="ARBA" id="ARBA00022837"/>
    </source>
</evidence>
<evidence type="ECO:0000256" key="5">
    <source>
        <dbReference type="ARBA" id="ARBA00022729"/>
    </source>
</evidence>
<dbReference type="SMART" id="SM00112">
    <property type="entry name" value="CA"/>
    <property type="match status" value="5"/>
</dbReference>
<dbReference type="PROSITE" id="PS50268">
    <property type="entry name" value="CADHERIN_2"/>
    <property type="match status" value="6"/>
</dbReference>
<dbReference type="Pfam" id="PF08266">
    <property type="entry name" value="Cadherin_2"/>
    <property type="match status" value="1"/>
</dbReference>
<dbReference type="FunFam" id="2.60.40.60:FF:000007">
    <property type="entry name" value="Protocadherin alpha 2"/>
    <property type="match status" value="1"/>
</dbReference>
<feature type="domain" description="Cadherin" evidence="15">
    <location>
        <begin position="64"/>
        <end position="179"/>
    </location>
</feature>
<feature type="transmembrane region" description="Helical" evidence="14">
    <location>
        <begin position="735"/>
        <end position="761"/>
    </location>
</feature>
<dbReference type="Gene3D" id="2.60.40.60">
    <property type="entry name" value="Cadherins"/>
    <property type="match status" value="6"/>
</dbReference>
<evidence type="ECO:0000256" key="2">
    <source>
        <dbReference type="ARBA" id="ARBA00022475"/>
    </source>
</evidence>
<evidence type="ECO:0000256" key="8">
    <source>
        <dbReference type="ARBA" id="ARBA00022889"/>
    </source>
</evidence>
<evidence type="ECO:0000256" key="12">
    <source>
        <dbReference type="ARBA" id="ARBA00023180"/>
    </source>
</evidence>
<evidence type="ECO:0000313" key="16">
    <source>
        <dbReference type="EMBL" id="CAI9733529.1"/>
    </source>
</evidence>
<dbReference type="InterPro" id="IPR050174">
    <property type="entry name" value="Protocadherin/Cadherin-CA"/>
</dbReference>
<dbReference type="Proteomes" id="UP001162480">
    <property type="component" value="Chromosome 14"/>
</dbReference>
<keyword evidence="4 14" id="KW-0812">Transmembrane</keyword>
<keyword evidence="9 14" id="KW-1133">Transmembrane helix</keyword>
<keyword evidence="17" id="KW-1185">Reference proteome</keyword>
<dbReference type="SUPFAM" id="SSF49313">
    <property type="entry name" value="Cadherin-like"/>
    <property type="match status" value="5"/>
</dbReference>
<dbReference type="FunFam" id="2.60.40.60:FF:000037">
    <property type="entry name" value="FAT atypical cadherin 1"/>
    <property type="match status" value="1"/>
</dbReference>
<gene>
    <name evidence="16" type="ORF">OCTVUL_1B017842</name>
</gene>
<evidence type="ECO:0000256" key="13">
    <source>
        <dbReference type="PROSITE-ProRule" id="PRU00043"/>
    </source>
</evidence>
<dbReference type="InterPro" id="IPR013164">
    <property type="entry name" value="Cadherin_N"/>
</dbReference>
<keyword evidence="12" id="KW-0325">Glycoprotein</keyword>
<evidence type="ECO:0000256" key="11">
    <source>
        <dbReference type="ARBA" id="ARBA00023157"/>
    </source>
</evidence>
<keyword evidence="5" id="KW-0732">Signal</keyword>
<dbReference type="FunFam" id="2.60.40.60:FF:000004">
    <property type="entry name" value="Protocadherin 1 gamma 2"/>
    <property type="match status" value="1"/>
</dbReference>
<feature type="domain" description="Cadherin" evidence="15">
    <location>
        <begin position="510"/>
        <end position="614"/>
    </location>
</feature>
<evidence type="ECO:0000256" key="14">
    <source>
        <dbReference type="SAM" id="Phobius"/>
    </source>
</evidence>
<organism evidence="16 17">
    <name type="scientific">Octopus vulgaris</name>
    <name type="common">Common octopus</name>
    <dbReference type="NCBI Taxonomy" id="6645"/>
    <lineage>
        <taxon>Eukaryota</taxon>
        <taxon>Metazoa</taxon>
        <taxon>Spiralia</taxon>
        <taxon>Lophotrochozoa</taxon>
        <taxon>Mollusca</taxon>
        <taxon>Cephalopoda</taxon>
        <taxon>Coleoidea</taxon>
        <taxon>Octopodiformes</taxon>
        <taxon>Octopoda</taxon>
        <taxon>Incirrata</taxon>
        <taxon>Octopodidae</taxon>
        <taxon>Octopus</taxon>
    </lineage>
</organism>
<sequence length="847" mass="95212">MRCRNLSDVPEGEQKREWTLENQEGWAGCAVCCAQQSIAPTKTRDCHSKPINSNTTKRTPLMIENTDITFRVQEEKNIGTYVGDVAAESHFLDGMLSQHTNLITFNQLQQKQAGVSQLFNVSKRGELYTTQRLDAESLCKYNVECFKTIKIAVHKDEAFLKILKIKVIIEDVNDHKPKFAVKSVMLKFSERDGIGLKMAIPNAVDKDVGNLNSKISYQLTRRFRETFKLSVTKIITGSSKLAIILNEKLDREEKDSYSLQVIASDGGSPPKQGVLNIEITVTDENDNAPVFTQNIYNVSIRSTHGRFLPITVLSASDLDLGENGQVTYHISSATSDIAKSYFKLNEVTGEIFTQKTLNSEQKQTYKLFVEAKDGGNPSSSSTAMVLINVINQQNTVPKIDINFVTELRENTATISEGIKVGSFIAYVSVIDNDVGQNGEVECSLHHDKFILLDLGSKEYKITLKKPVDRETRDHYDISISCEDKGSPSMKTERKFFIQVMDVNDVQPQFMKEVFKFLTYENGKTNFPIGYINATDPDQDLSGQLSYHLLSNNKVTLPFRITSYGFISTTSSLDREKQEQYEFQVFVKDNGTPSLNNTANVVVEVLDKNDNAPYFTFPGVNPFTLDVHYHPQSKNEIAVLRASDRDSHLNAFLRYSILSGNDKLLFEINPYTGVFAFSRTVYQNDAGSYQLEFAVKDSGTPVLSATTTVSLTLTVSNKTSPALSTVQLKSDKMINLTWVIVIVTSAVIVSVAIVVSITLCVVRCNNNRNNQYITEINSDREKSHYTCVTKKSDTLNRSSNDMMARNTQLIETKAEFYPQYESQSEWTTSTIDKRPQSVLLLPTRFTKR</sequence>
<dbReference type="GO" id="GO:0005886">
    <property type="term" value="C:plasma membrane"/>
    <property type="evidence" value="ECO:0007669"/>
    <property type="project" value="UniProtKB-SubCell"/>
</dbReference>
<dbReference type="EMBL" id="OX597827">
    <property type="protein sequence ID" value="CAI9733529.1"/>
    <property type="molecule type" value="Genomic_DNA"/>
</dbReference>
<keyword evidence="3" id="KW-0245">EGF-like domain</keyword>
<keyword evidence="7 13" id="KW-0106">Calcium</keyword>
<evidence type="ECO:0000256" key="4">
    <source>
        <dbReference type="ARBA" id="ARBA00022692"/>
    </source>
</evidence>
<dbReference type="InterPro" id="IPR020894">
    <property type="entry name" value="Cadherin_CS"/>
</dbReference>
<keyword evidence="6" id="KW-0677">Repeat</keyword>
<protein>
    <submittedName>
        <fullName evidence="16">Protocadherin beta-16-like isoform X2</fullName>
    </submittedName>
</protein>
<feature type="domain" description="Cadherin" evidence="15">
    <location>
        <begin position="292"/>
        <end position="399"/>
    </location>
</feature>
<dbReference type="GO" id="GO:0007156">
    <property type="term" value="P:homophilic cell adhesion via plasma membrane adhesion molecules"/>
    <property type="evidence" value="ECO:0007669"/>
    <property type="project" value="InterPro"/>
</dbReference>